<sequence length="70" mass="7261">MRVKTLINLLLRSNTNCCLAVGFNLQAHIAGGKAAAKERSDWPSDAKGGGEAADQGRQAEGPSRPASPEA</sequence>
<feature type="compositionally biased region" description="Basic and acidic residues" evidence="1">
    <location>
        <begin position="35"/>
        <end position="44"/>
    </location>
</feature>
<feature type="region of interest" description="Disordered" evidence="1">
    <location>
        <begin position="32"/>
        <end position="70"/>
    </location>
</feature>
<dbReference type="KEGG" id="sgn:SGRA_1996"/>
<name>H6L289_SAPGL</name>
<keyword evidence="4" id="KW-1185">Reference proteome</keyword>
<organism evidence="3 4">
    <name type="scientific">Saprospira grandis (strain Lewin)</name>
    <dbReference type="NCBI Taxonomy" id="984262"/>
    <lineage>
        <taxon>Bacteria</taxon>
        <taxon>Pseudomonadati</taxon>
        <taxon>Bacteroidota</taxon>
        <taxon>Saprospiria</taxon>
        <taxon>Saprospirales</taxon>
        <taxon>Saprospiraceae</taxon>
        <taxon>Saprospira</taxon>
    </lineage>
</organism>
<evidence type="ECO:0000256" key="2">
    <source>
        <dbReference type="SAM" id="SignalP"/>
    </source>
</evidence>
<dbReference type="Proteomes" id="UP000007519">
    <property type="component" value="Chromosome"/>
</dbReference>
<feature type="chain" id="PRO_5003604565" evidence="2">
    <location>
        <begin position="21"/>
        <end position="70"/>
    </location>
</feature>
<dbReference type="EMBL" id="CP002831">
    <property type="protein sequence ID" value="AFC24727.1"/>
    <property type="molecule type" value="Genomic_DNA"/>
</dbReference>
<proteinExistence type="predicted"/>
<accession>H6L289</accession>
<feature type="signal peptide" evidence="2">
    <location>
        <begin position="1"/>
        <end position="20"/>
    </location>
</feature>
<dbReference type="AlphaFoldDB" id="H6L289"/>
<gene>
    <name evidence="3" type="ordered locus">SGRA_1996</name>
</gene>
<keyword evidence="2" id="KW-0732">Signal</keyword>
<evidence type="ECO:0000256" key="1">
    <source>
        <dbReference type="SAM" id="MobiDB-lite"/>
    </source>
</evidence>
<evidence type="ECO:0000313" key="4">
    <source>
        <dbReference type="Proteomes" id="UP000007519"/>
    </source>
</evidence>
<dbReference type="HOGENOM" id="CLU_183817_0_0_10"/>
<protein>
    <submittedName>
        <fullName evidence="3">Uncharacterized protein</fullName>
    </submittedName>
</protein>
<reference evidence="3 4" key="1">
    <citation type="journal article" date="2012" name="Stand. Genomic Sci.">
        <title>Complete genome sequencing and analysis of Saprospira grandis str. Lewin, a predatory marine bacterium.</title>
        <authorList>
            <person name="Saw J.H."/>
            <person name="Yuryev A."/>
            <person name="Kanbe M."/>
            <person name="Hou S."/>
            <person name="Young A.G."/>
            <person name="Aizawa S."/>
            <person name="Alam M."/>
        </authorList>
    </citation>
    <scope>NUCLEOTIDE SEQUENCE [LARGE SCALE GENOMIC DNA]</scope>
    <source>
        <strain evidence="3 4">Lewin</strain>
    </source>
</reference>
<evidence type="ECO:0000313" key="3">
    <source>
        <dbReference type="EMBL" id="AFC24727.1"/>
    </source>
</evidence>